<proteinExistence type="predicted"/>
<dbReference type="InterPro" id="IPR025412">
    <property type="entry name" value="DUF4304"/>
</dbReference>
<dbReference type="EMBL" id="VWSF01000003">
    <property type="protein sequence ID" value="KAA5548269.1"/>
    <property type="molecule type" value="Genomic_DNA"/>
</dbReference>
<dbReference type="Proteomes" id="UP000323426">
    <property type="component" value="Unassembled WGS sequence"/>
</dbReference>
<dbReference type="AlphaFoldDB" id="A0A5M6DPX4"/>
<evidence type="ECO:0000313" key="1">
    <source>
        <dbReference type="EMBL" id="KAA5548269.1"/>
    </source>
</evidence>
<gene>
    <name evidence="1" type="ORF">F0145_05955</name>
</gene>
<organism evidence="1 2">
    <name type="scientific">Adhaeribacter rhizoryzae</name>
    <dbReference type="NCBI Taxonomy" id="2607907"/>
    <lineage>
        <taxon>Bacteria</taxon>
        <taxon>Pseudomonadati</taxon>
        <taxon>Bacteroidota</taxon>
        <taxon>Cytophagia</taxon>
        <taxon>Cytophagales</taxon>
        <taxon>Hymenobacteraceae</taxon>
        <taxon>Adhaeribacter</taxon>
    </lineage>
</organism>
<dbReference type="Pfam" id="PF14137">
    <property type="entry name" value="DUF4304"/>
    <property type="match status" value="1"/>
</dbReference>
<evidence type="ECO:0000313" key="2">
    <source>
        <dbReference type="Proteomes" id="UP000323426"/>
    </source>
</evidence>
<sequence>MDNKQFKNIFNKVAKANGFKYVYSAWFKESEDSILVLSLQKSNFSNFYYLNIKTYIKDIFGQSHSISKELVRDIGDIFRREPKEFENLFNLESKLSELEREKEINNLFSSFLENYSNIMLEKRLIIAEYQILPPVKEEIMNSLE</sequence>
<protein>
    <submittedName>
        <fullName evidence="1">DUF4304 domain-containing protein</fullName>
    </submittedName>
</protein>
<dbReference type="RefSeq" id="WP_150087401.1">
    <property type="nucleotide sequence ID" value="NZ_VWSF01000003.1"/>
</dbReference>
<reference evidence="1 2" key="1">
    <citation type="submission" date="2019-09" db="EMBL/GenBank/DDBJ databases">
        <title>Genome sequence and assembly of Adhaeribacter sp.</title>
        <authorList>
            <person name="Chhetri G."/>
        </authorList>
    </citation>
    <scope>NUCLEOTIDE SEQUENCE [LARGE SCALE GENOMIC DNA]</scope>
    <source>
        <strain evidence="1 2">DK36</strain>
    </source>
</reference>
<keyword evidence="2" id="KW-1185">Reference proteome</keyword>
<accession>A0A5M6DPX4</accession>
<comment type="caution">
    <text evidence="1">The sequence shown here is derived from an EMBL/GenBank/DDBJ whole genome shotgun (WGS) entry which is preliminary data.</text>
</comment>
<name>A0A5M6DPX4_9BACT</name>